<reference evidence="2" key="1">
    <citation type="journal article" date="2021" name="Sci. Rep.">
        <title>Diploid genomic architecture of Nitzschia inconspicua, an elite biomass production diatom.</title>
        <authorList>
            <person name="Oliver A."/>
            <person name="Podell S."/>
            <person name="Pinowska A."/>
            <person name="Traller J.C."/>
            <person name="Smith S.R."/>
            <person name="McClure R."/>
            <person name="Beliaev A."/>
            <person name="Bohutskyi P."/>
            <person name="Hill E.A."/>
            <person name="Rabines A."/>
            <person name="Zheng H."/>
            <person name="Allen L.Z."/>
            <person name="Kuo A."/>
            <person name="Grigoriev I.V."/>
            <person name="Allen A.E."/>
            <person name="Hazlebeck D."/>
            <person name="Allen E.E."/>
        </authorList>
    </citation>
    <scope>NUCLEOTIDE SEQUENCE</scope>
    <source>
        <strain evidence="2">Hildebrandi</strain>
    </source>
</reference>
<organism evidence="2 3">
    <name type="scientific">Nitzschia inconspicua</name>
    <dbReference type="NCBI Taxonomy" id="303405"/>
    <lineage>
        <taxon>Eukaryota</taxon>
        <taxon>Sar</taxon>
        <taxon>Stramenopiles</taxon>
        <taxon>Ochrophyta</taxon>
        <taxon>Bacillariophyta</taxon>
        <taxon>Bacillariophyceae</taxon>
        <taxon>Bacillariophycidae</taxon>
        <taxon>Bacillariales</taxon>
        <taxon>Bacillariaceae</taxon>
        <taxon>Nitzschia</taxon>
    </lineage>
</organism>
<gene>
    <name evidence="2" type="ORF">IV203_002151</name>
</gene>
<reference evidence="2" key="2">
    <citation type="submission" date="2021-04" db="EMBL/GenBank/DDBJ databases">
        <authorList>
            <person name="Podell S."/>
        </authorList>
    </citation>
    <scope>NUCLEOTIDE SEQUENCE</scope>
    <source>
        <strain evidence="2">Hildebrandi</strain>
    </source>
</reference>
<dbReference type="AlphaFoldDB" id="A0A9K3PSA3"/>
<comment type="caution">
    <text evidence="2">The sequence shown here is derived from an EMBL/GenBank/DDBJ whole genome shotgun (WGS) entry which is preliminary data.</text>
</comment>
<evidence type="ECO:0000256" key="1">
    <source>
        <dbReference type="SAM" id="MobiDB-lite"/>
    </source>
</evidence>
<evidence type="ECO:0000313" key="2">
    <source>
        <dbReference type="EMBL" id="KAG7357463.1"/>
    </source>
</evidence>
<accession>A0A9K3PSA3</accession>
<evidence type="ECO:0000313" key="3">
    <source>
        <dbReference type="Proteomes" id="UP000693970"/>
    </source>
</evidence>
<protein>
    <submittedName>
        <fullName evidence="2">Uncharacterized protein</fullName>
    </submittedName>
</protein>
<dbReference type="Proteomes" id="UP000693970">
    <property type="component" value="Unassembled WGS sequence"/>
</dbReference>
<keyword evidence="3" id="KW-1185">Reference proteome</keyword>
<sequence>MNTTPQGHILLEVPQTPQMPTPAIPRHTSWAAVVAGTITVYHPPNPEPHPTSYTEAQIQALLASQEQRLEQQLEQRLEERLACHDHQLNQMISMLQELVISMCSPPQDPLQPPSQTVPSPMRKQQRTEPTVTLCQGYAMSDADMTYEDQSHVRASDKILPRLESWLLV</sequence>
<proteinExistence type="predicted"/>
<name>A0A9K3PSA3_9STRA</name>
<feature type="region of interest" description="Disordered" evidence="1">
    <location>
        <begin position="105"/>
        <end position="129"/>
    </location>
</feature>
<dbReference type="EMBL" id="JAGRRH010000015">
    <property type="protein sequence ID" value="KAG7357463.1"/>
    <property type="molecule type" value="Genomic_DNA"/>
</dbReference>